<protein>
    <submittedName>
        <fullName evidence="2">Uncharacterized protein</fullName>
    </submittedName>
</protein>
<dbReference type="HOGENOM" id="CLU_844312_0_0_6"/>
<evidence type="ECO:0000313" key="3">
    <source>
        <dbReference type="Proteomes" id="UP000028931"/>
    </source>
</evidence>
<dbReference type="Proteomes" id="UP000028931">
    <property type="component" value="Chromosome"/>
</dbReference>
<organism evidence="2 3">
    <name type="scientific">Pseudomonas alkylphenolica</name>
    <dbReference type="NCBI Taxonomy" id="237609"/>
    <lineage>
        <taxon>Bacteria</taxon>
        <taxon>Pseudomonadati</taxon>
        <taxon>Pseudomonadota</taxon>
        <taxon>Gammaproteobacteria</taxon>
        <taxon>Pseudomonadales</taxon>
        <taxon>Pseudomonadaceae</taxon>
        <taxon>Pseudomonas</taxon>
    </lineage>
</organism>
<gene>
    <name evidence="2" type="ORF">PSAKL28_07030</name>
</gene>
<feature type="compositionally biased region" description="Basic residues" evidence="1">
    <location>
        <begin position="306"/>
        <end position="315"/>
    </location>
</feature>
<reference evidence="2 3" key="1">
    <citation type="submission" date="2014-07" db="EMBL/GenBank/DDBJ databases">
        <authorList>
            <person name="Lee K."/>
            <person name="Lim J.Y."/>
            <person name="Hwang I."/>
        </authorList>
    </citation>
    <scope>NUCLEOTIDE SEQUENCE [LARGE SCALE GENOMIC DNA]</scope>
    <source>
        <strain evidence="2 3">KL28</strain>
    </source>
</reference>
<dbReference type="OrthoDB" id="7355934at2"/>
<accession>A0A077F389</accession>
<dbReference type="KEGG" id="palk:PSAKL28_07030"/>
<dbReference type="RefSeq" id="WP_157686997.1">
    <property type="nucleotide sequence ID" value="NZ_CP009048.1"/>
</dbReference>
<evidence type="ECO:0000256" key="1">
    <source>
        <dbReference type="SAM" id="MobiDB-lite"/>
    </source>
</evidence>
<feature type="region of interest" description="Disordered" evidence="1">
    <location>
        <begin position="306"/>
        <end position="329"/>
    </location>
</feature>
<sequence length="329" mass="37460">MKNSDTQNSSSAPDVQVPPDYRRCLPVELHSQADAFIHYLHELPNKSPVKCPECGHPRFRLDAQQNLRLPFYRCIACNKGFNCLTKHPFSNYGHMHLWSAYAHYLLAGWPAPASAKALGISPSSTWRWIKPCRAVMAKEFPALYHWWSARQDRTSLEPPAHIAVQAQTFLGRLEHLLTTRQAVCPKCGSPDMRRVDERRPNFVCPGCWSTVSLTKGTLLSRMNYPEHWLGFAQGLINGESIVDLQRRTGLCGVACKRWQVRFMQMIEQQGHAELARWIAWLRSRRVKEVSDFVRGGGQLEVVRGSRHSAGSKRALKIPPSRQRKQNADA</sequence>
<dbReference type="EMBL" id="CP009048">
    <property type="protein sequence ID" value="AIL59937.1"/>
    <property type="molecule type" value="Genomic_DNA"/>
</dbReference>
<name>A0A077F389_9PSED</name>
<evidence type="ECO:0000313" key="2">
    <source>
        <dbReference type="EMBL" id="AIL59937.1"/>
    </source>
</evidence>
<dbReference type="eggNOG" id="COG3677">
    <property type="taxonomic scope" value="Bacteria"/>
</dbReference>
<dbReference type="AlphaFoldDB" id="A0A077F389"/>
<proteinExistence type="predicted"/>